<keyword evidence="3" id="KW-1003">Cell membrane</keyword>
<dbReference type="Gene3D" id="1.10.3720.10">
    <property type="entry name" value="MetI-like"/>
    <property type="match status" value="1"/>
</dbReference>
<keyword evidence="5 7" id="KW-1133">Transmembrane helix</keyword>
<dbReference type="InterPro" id="IPR000515">
    <property type="entry name" value="MetI-like"/>
</dbReference>
<dbReference type="RefSeq" id="WP_215627386.1">
    <property type="nucleotide sequence ID" value="NZ_CP067089.2"/>
</dbReference>
<accession>A0A7T8BB17</accession>
<evidence type="ECO:0000256" key="1">
    <source>
        <dbReference type="ARBA" id="ARBA00004651"/>
    </source>
</evidence>
<feature type="transmembrane region" description="Helical" evidence="7">
    <location>
        <begin position="157"/>
        <end position="182"/>
    </location>
</feature>
<reference evidence="9" key="1">
    <citation type="submission" date="2021-01" db="EMBL/GenBank/DDBJ databases">
        <title>Description of Breznakiella homolactica.</title>
        <authorList>
            <person name="Song Y."/>
            <person name="Brune A."/>
        </authorList>
    </citation>
    <scope>NUCLEOTIDE SEQUENCE</scope>
    <source>
        <strain evidence="9">RmG30</strain>
    </source>
</reference>
<dbReference type="PANTHER" id="PTHR43005:SF1">
    <property type="entry name" value="SPERMIDINE_PUTRESCINE TRANSPORT SYSTEM PERMEASE PROTEIN"/>
    <property type="match status" value="1"/>
</dbReference>
<dbReference type="InterPro" id="IPR035906">
    <property type="entry name" value="MetI-like_sf"/>
</dbReference>
<feature type="transmembrane region" description="Helical" evidence="7">
    <location>
        <begin position="12"/>
        <end position="34"/>
    </location>
</feature>
<dbReference type="GO" id="GO:0055085">
    <property type="term" value="P:transmembrane transport"/>
    <property type="evidence" value="ECO:0007669"/>
    <property type="project" value="InterPro"/>
</dbReference>
<evidence type="ECO:0000256" key="6">
    <source>
        <dbReference type="ARBA" id="ARBA00023136"/>
    </source>
</evidence>
<feature type="transmembrane region" description="Helical" evidence="7">
    <location>
        <begin position="74"/>
        <end position="95"/>
    </location>
</feature>
<feature type="domain" description="ABC transmembrane type-1" evidence="8">
    <location>
        <begin position="70"/>
        <end position="286"/>
    </location>
</feature>
<evidence type="ECO:0000256" key="4">
    <source>
        <dbReference type="ARBA" id="ARBA00022692"/>
    </source>
</evidence>
<evidence type="ECO:0000256" key="2">
    <source>
        <dbReference type="ARBA" id="ARBA00022448"/>
    </source>
</evidence>
<gene>
    <name evidence="9" type="ORF">JFL75_03965</name>
</gene>
<keyword evidence="10" id="KW-1185">Reference proteome</keyword>
<comment type="similarity">
    <text evidence="7">Belongs to the binding-protein-dependent transport system permease family.</text>
</comment>
<sequence>MVRSLNSEEKRIGTFFTLPVFILIFLVMGFPFIYTVYLSFTDKTAGYDPRFIGFANYISNFKDPQYWLVIRNTVIYTVSCIIFKLVLGMAFALLLNEKFRGRSIVRVSMLLPWAIPGMVAANTWKWMYNDQYGIINAVMRNIGIISKPIPWLGDMKLALLSVIIVNIWRGIPFFLFSILGALQTIDDQLYDAGKIDGANMVQRFTKITLPSVLPVVAISTLLSTIWTFNDFDNIWLITGGGPLNASSVIATYTYEVAFLYNEMGRALSIAVSVIPVLVLLMLLVTRRMNTRDA</sequence>
<evidence type="ECO:0000313" key="9">
    <source>
        <dbReference type="EMBL" id="QQO10082.1"/>
    </source>
</evidence>
<keyword evidence="6 7" id="KW-0472">Membrane</keyword>
<evidence type="ECO:0000256" key="3">
    <source>
        <dbReference type="ARBA" id="ARBA00022475"/>
    </source>
</evidence>
<dbReference type="CDD" id="cd06261">
    <property type="entry name" value="TM_PBP2"/>
    <property type="match status" value="1"/>
</dbReference>
<feature type="transmembrane region" description="Helical" evidence="7">
    <location>
        <begin position="266"/>
        <end position="284"/>
    </location>
</feature>
<dbReference type="Pfam" id="PF00528">
    <property type="entry name" value="BPD_transp_1"/>
    <property type="match status" value="1"/>
</dbReference>
<dbReference type="Proteomes" id="UP000595917">
    <property type="component" value="Chromosome"/>
</dbReference>
<comment type="subcellular location">
    <subcellularLocation>
        <location evidence="1 7">Cell membrane</location>
        <topology evidence="1 7">Multi-pass membrane protein</topology>
    </subcellularLocation>
</comment>
<name>A0A7T8BB17_9SPIR</name>
<evidence type="ECO:0000313" key="10">
    <source>
        <dbReference type="Proteomes" id="UP000595917"/>
    </source>
</evidence>
<keyword evidence="4 7" id="KW-0812">Transmembrane</keyword>
<organism evidence="9 10">
    <name type="scientific">Breznakiella homolactica</name>
    <dbReference type="NCBI Taxonomy" id="2798577"/>
    <lineage>
        <taxon>Bacteria</taxon>
        <taxon>Pseudomonadati</taxon>
        <taxon>Spirochaetota</taxon>
        <taxon>Spirochaetia</taxon>
        <taxon>Spirochaetales</taxon>
        <taxon>Breznakiellaceae</taxon>
        <taxon>Breznakiella</taxon>
    </lineage>
</organism>
<dbReference type="PROSITE" id="PS50928">
    <property type="entry name" value="ABC_TM1"/>
    <property type="match status" value="1"/>
</dbReference>
<feature type="transmembrane region" description="Helical" evidence="7">
    <location>
        <begin position="107"/>
        <end position="124"/>
    </location>
</feature>
<dbReference type="KEGG" id="bhc:JFL75_03965"/>
<evidence type="ECO:0000256" key="7">
    <source>
        <dbReference type="RuleBase" id="RU363032"/>
    </source>
</evidence>
<dbReference type="PANTHER" id="PTHR43005">
    <property type="entry name" value="BLR7065 PROTEIN"/>
    <property type="match status" value="1"/>
</dbReference>
<dbReference type="GO" id="GO:0005886">
    <property type="term" value="C:plasma membrane"/>
    <property type="evidence" value="ECO:0007669"/>
    <property type="project" value="UniProtKB-SubCell"/>
</dbReference>
<evidence type="ECO:0000256" key="5">
    <source>
        <dbReference type="ARBA" id="ARBA00022989"/>
    </source>
</evidence>
<proteinExistence type="inferred from homology"/>
<evidence type="ECO:0000259" key="8">
    <source>
        <dbReference type="PROSITE" id="PS50928"/>
    </source>
</evidence>
<dbReference type="EMBL" id="CP067089">
    <property type="protein sequence ID" value="QQO10082.1"/>
    <property type="molecule type" value="Genomic_DNA"/>
</dbReference>
<dbReference type="AlphaFoldDB" id="A0A7T8BB17"/>
<dbReference type="SUPFAM" id="SSF161098">
    <property type="entry name" value="MetI-like"/>
    <property type="match status" value="1"/>
</dbReference>
<feature type="transmembrane region" description="Helical" evidence="7">
    <location>
        <begin position="207"/>
        <end position="228"/>
    </location>
</feature>
<protein>
    <submittedName>
        <fullName evidence="9">Sugar ABC transporter permease</fullName>
    </submittedName>
</protein>
<keyword evidence="2 7" id="KW-0813">Transport</keyword>